<evidence type="ECO:0000313" key="1">
    <source>
        <dbReference type="EMBL" id="JAI04189.1"/>
    </source>
</evidence>
<accession>A0A0E9XR57</accession>
<organism evidence="1">
    <name type="scientific">Anguilla anguilla</name>
    <name type="common">European freshwater eel</name>
    <name type="synonym">Muraena anguilla</name>
    <dbReference type="NCBI Taxonomy" id="7936"/>
    <lineage>
        <taxon>Eukaryota</taxon>
        <taxon>Metazoa</taxon>
        <taxon>Chordata</taxon>
        <taxon>Craniata</taxon>
        <taxon>Vertebrata</taxon>
        <taxon>Euteleostomi</taxon>
        <taxon>Actinopterygii</taxon>
        <taxon>Neopterygii</taxon>
        <taxon>Teleostei</taxon>
        <taxon>Anguilliformes</taxon>
        <taxon>Anguillidae</taxon>
        <taxon>Anguilla</taxon>
    </lineage>
</organism>
<sequence>MTFICCLVANFTATSYILACKSLCFYHWQIIEL</sequence>
<proteinExistence type="predicted"/>
<dbReference type="AlphaFoldDB" id="A0A0E9XR57"/>
<reference evidence="1" key="2">
    <citation type="journal article" date="2015" name="Fish Shellfish Immunol.">
        <title>Early steps in the European eel (Anguilla anguilla)-Vibrio vulnificus interaction in the gills: Role of the RtxA13 toxin.</title>
        <authorList>
            <person name="Callol A."/>
            <person name="Pajuelo D."/>
            <person name="Ebbesson L."/>
            <person name="Teles M."/>
            <person name="MacKenzie S."/>
            <person name="Amaro C."/>
        </authorList>
    </citation>
    <scope>NUCLEOTIDE SEQUENCE</scope>
</reference>
<protein>
    <submittedName>
        <fullName evidence="1">Uncharacterized protein</fullName>
    </submittedName>
</protein>
<reference evidence="1" key="1">
    <citation type="submission" date="2014-11" db="EMBL/GenBank/DDBJ databases">
        <authorList>
            <person name="Amaro Gonzalez C."/>
        </authorList>
    </citation>
    <scope>NUCLEOTIDE SEQUENCE</scope>
</reference>
<dbReference type="EMBL" id="GBXM01004389">
    <property type="protein sequence ID" value="JAI04189.1"/>
    <property type="molecule type" value="Transcribed_RNA"/>
</dbReference>
<name>A0A0E9XR57_ANGAN</name>